<evidence type="ECO:0000313" key="6">
    <source>
        <dbReference type="EMBL" id="CAB4904642.1"/>
    </source>
</evidence>
<dbReference type="EMBL" id="CAFBPQ010000017">
    <property type="protein sequence ID" value="CAB5022182.1"/>
    <property type="molecule type" value="Genomic_DNA"/>
</dbReference>
<dbReference type="EMBL" id="CAFBOF010000003">
    <property type="protein sequence ID" value="CAB4969849.1"/>
    <property type="molecule type" value="Genomic_DNA"/>
</dbReference>
<dbReference type="Gene3D" id="3.30.70.2390">
    <property type="match status" value="1"/>
</dbReference>
<dbReference type="EMBL" id="CAFBMM010000025">
    <property type="protein sequence ID" value="CAB4904642.1"/>
    <property type="molecule type" value="Genomic_DNA"/>
</dbReference>
<evidence type="ECO:0000256" key="1">
    <source>
        <dbReference type="SAM" id="MobiDB-lite"/>
    </source>
</evidence>
<protein>
    <submittedName>
        <fullName evidence="5">Unannotated protein</fullName>
    </submittedName>
</protein>
<proteinExistence type="predicted"/>
<dbReference type="InterPro" id="IPR027381">
    <property type="entry name" value="LytR/CpsA/Psr_C"/>
</dbReference>
<dbReference type="PANTHER" id="PTHR33392:SF6">
    <property type="entry name" value="POLYISOPRENYL-TEICHOIC ACID--PEPTIDOGLYCAN TEICHOIC ACID TRANSFERASE TAGU"/>
    <property type="match status" value="1"/>
</dbReference>
<evidence type="ECO:0000259" key="4">
    <source>
        <dbReference type="Pfam" id="PF13399"/>
    </source>
</evidence>
<accession>A0A6J6S4U2</accession>
<dbReference type="InterPro" id="IPR004474">
    <property type="entry name" value="LytR_CpsA_psr"/>
</dbReference>
<dbReference type="NCBIfam" id="TIGR00350">
    <property type="entry name" value="lytR_cpsA_psr"/>
    <property type="match status" value="1"/>
</dbReference>
<dbReference type="Gene3D" id="3.40.630.190">
    <property type="entry name" value="LCP protein"/>
    <property type="match status" value="1"/>
</dbReference>
<dbReference type="AlphaFoldDB" id="A0A6J6S4U2"/>
<feature type="domain" description="Cell envelope-related transcriptional attenuator" evidence="3">
    <location>
        <begin position="91"/>
        <end position="244"/>
    </location>
</feature>
<feature type="compositionally biased region" description="Polar residues" evidence="1">
    <location>
        <begin position="446"/>
        <end position="467"/>
    </location>
</feature>
<reference evidence="5" key="1">
    <citation type="submission" date="2020-05" db="EMBL/GenBank/DDBJ databases">
        <authorList>
            <person name="Chiriac C."/>
            <person name="Salcher M."/>
            <person name="Ghai R."/>
            <person name="Kavagutti S V."/>
        </authorList>
    </citation>
    <scope>NUCLEOTIDE SEQUENCE</scope>
</reference>
<feature type="domain" description="LytR/CpsA/Psr regulator C-terminal" evidence="4">
    <location>
        <begin position="348"/>
        <end position="435"/>
    </location>
</feature>
<keyword evidence="2" id="KW-1133">Transmembrane helix</keyword>
<dbReference type="Pfam" id="PF03816">
    <property type="entry name" value="LytR_cpsA_psr"/>
    <property type="match status" value="1"/>
</dbReference>
<name>A0A6J6S4U2_9ZZZZ</name>
<evidence type="ECO:0000259" key="3">
    <source>
        <dbReference type="Pfam" id="PF03816"/>
    </source>
</evidence>
<keyword evidence="2" id="KW-0812">Transmembrane</keyword>
<organism evidence="5">
    <name type="scientific">freshwater metagenome</name>
    <dbReference type="NCBI Taxonomy" id="449393"/>
    <lineage>
        <taxon>unclassified sequences</taxon>
        <taxon>metagenomes</taxon>
        <taxon>ecological metagenomes</taxon>
    </lineage>
</organism>
<evidence type="ECO:0000313" key="5">
    <source>
        <dbReference type="EMBL" id="CAB4729539.1"/>
    </source>
</evidence>
<evidence type="ECO:0000313" key="7">
    <source>
        <dbReference type="EMBL" id="CAB4969849.1"/>
    </source>
</evidence>
<sequence>MASTNSPLRAFPFRLAVALAVTTSLMVVGIVGVNLAIDSKLSVIKRVDVAVASAPPEGANYLLIGSDTRSFVQGSTEEEAFGTGSDVGGQRSDTMMVIHVEPGSQQTLAVSFPRDLWVDIPGVGNSKINAAFNDGPDKTIETLKANYGIDINHYIEVDFESFRGIVNAIGSVPIYFPYPARDELTGLSVIAGGCIRLDGYNALAYVRSRYLEYYNVETNRWYPADAVPDINRIARQQDFLRRLAGIAVQKGLNNPLTANEIADQALKNLTVDSSLSKGDIFDLIDAFRTINPNDQSALDFQTLPWSSGTEQGQSVLIPKQPEANEMIAKLKEFGNAPPPATETVDPSTIKVKVLNASQKEGLASATLKELVKFGFKDGGTGNDDRGTIALTEIRFRPGSESKAKTLFSYVDPRARLVKDSSLKGSDVELVLGTGFKKLVKPISTSVPATSGTTDLATETPAPISNESKLGPPALRTRPC</sequence>
<dbReference type="InterPro" id="IPR050922">
    <property type="entry name" value="LytR/CpsA/Psr_CW_biosynth"/>
</dbReference>
<dbReference type="EMBL" id="CAEZYK010000076">
    <property type="protein sequence ID" value="CAB4729539.1"/>
    <property type="molecule type" value="Genomic_DNA"/>
</dbReference>
<feature type="region of interest" description="Disordered" evidence="1">
    <location>
        <begin position="446"/>
        <end position="479"/>
    </location>
</feature>
<evidence type="ECO:0000313" key="8">
    <source>
        <dbReference type="EMBL" id="CAB5022182.1"/>
    </source>
</evidence>
<dbReference type="Pfam" id="PF13399">
    <property type="entry name" value="LytR_C"/>
    <property type="match status" value="1"/>
</dbReference>
<feature type="transmembrane region" description="Helical" evidence="2">
    <location>
        <begin position="15"/>
        <end position="37"/>
    </location>
</feature>
<dbReference type="PANTHER" id="PTHR33392">
    <property type="entry name" value="POLYISOPRENYL-TEICHOIC ACID--PEPTIDOGLYCAN TEICHOIC ACID TRANSFERASE TAGU"/>
    <property type="match status" value="1"/>
</dbReference>
<keyword evidence="2" id="KW-0472">Membrane</keyword>
<evidence type="ECO:0000256" key="2">
    <source>
        <dbReference type="SAM" id="Phobius"/>
    </source>
</evidence>
<gene>
    <name evidence="5" type="ORF">UFOPK2683_01186</name>
    <name evidence="6" type="ORF">UFOPK3605_00684</name>
    <name evidence="7" type="ORF">UFOPK3897_00328</name>
    <name evidence="8" type="ORF">UFOPK4121_00735</name>
</gene>